<dbReference type="PROSITE" id="PS51257">
    <property type="entry name" value="PROKAR_LIPOPROTEIN"/>
    <property type="match status" value="1"/>
</dbReference>
<gene>
    <name evidence="4" type="ORF">SAMN05444143_101768</name>
</gene>
<keyword evidence="2" id="KW-0812">Transmembrane</keyword>
<keyword evidence="1" id="KW-0732">Signal</keyword>
<feature type="domain" description="Polysaccharide export protein N-terminal" evidence="3">
    <location>
        <begin position="55"/>
        <end position="155"/>
    </location>
</feature>
<dbReference type="GO" id="GO:0015159">
    <property type="term" value="F:polysaccharide transmembrane transporter activity"/>
    <property type="evidence" value="ECO:0007669"/>
    <property type="project" value="InterPro"/>
</dbReference>
<keyword evidence="2" id="KW-1133">Transmembrane helix</keyword>
<proteinExistence type="predicted"/>
<dbReference type="Proteomes" id="UP000182961">
    <property type="component" value="Unassembled WGS sequence"/>
</dbReference>
<feature type="transmembrane region" description="Helical" evidence="2">
    <location>
        <begin position="257"/>
        <end position="275"/>
    </location>
</feature>
<evidence type="ECO:0000313" key="4">
    <source>
        <dbReference type="EMBL" id="SFM62130.1"/>
    </source>
</evidence>
<sequence>MKNYICNKIKSMNKSIGFLMIMSSLLFTSCIPIKDLTYLQQKESESPEKAIIASESKPYRLQTNDVLSINLKAIDPKLVAIFNASTQNGDANLNQNSESGLYFNGFRVDDHGNIRMPILGEINVLGFTVEEVRVKIEKQLLEEYFNKEANLFVNVKLSGFRYTINGEVGSTGTKTLFQERVNILEAIANAGDITMVGNRKEVTIMRTSPTGVEMHNLDLTDRNVIYSPYYYLQPNDYIYVKPLKQKSWGTGRTGLESLGTIITVLSLVTTTFLLLKN</sequence>
<keyword evidence="5" id="KW-1185">Reference proteome</keyword>
<evidence type="ECO:0000313" key="5">
    <source>
        <dbReference type="Proteomes" id="UP000182961"/>
    </source>
</evidence>
<dbReference type="Pfam" id="PF02563">
    <property type="entry name" value="Poly_export"/>
    <property type="match status" value="1"/>
</dbReference>
<dbReference type="eggNOG" id="COG1596">
    <property type="taxonomic scope" value="Bacteria"/>
</dbReference>
<dbReference type="Gene3D" id="3.10.560.10">
    <property type="entry name" value="Outer membrane lipoprotein wza domain like"/>
    <property type="match status" value="1"/>
</dbReference>
<dbReference type="STRING" id="29536.FLB_23780"/>
<evidence type="ECO:0000259" key="3">
    <source>
        <dbReference type="Pfam" id="PF02563"/>
    </source>
</evidence>
<evidence type="ECO:0000256" key="2">
    <source>
        <dbReference type="SAM" id="Phobius"/>
    </source>
</evidence>
<reference evidence="5" key="1">
    <citation type="submission" date="2016-10" db="EMBL/GenBank/DDBJ databases">
        <authorList>
            <person name="Varghese N."/>
            <person name="Submissions S."/>
        </authorList>
    </citation>
    <scope>NUCLEOTIDE SEQUENCE [LARGE SCALE GENOMIC DNA]</scope>
    <source>
        <strain evidence="5">DSM 4002</strain>
    </source>
</reference>
<dbReference type="InterPro" id="IPR049712">
    <property type="entry name" value="Poly_export"/>
</dbReference>
<dbReference type="EMBL" id="FOUT01000001">
    <property type="protein sequence ID" value="SFM62130.1"/>
    <property type="molecule type" value="Genomic_DNA"/>
</dbReference>
<dbReference type="PANTHER" id="PTHR33619:SF3">
    <property type="entry name" value="POLYSACCHARIDE EXPORT PROTEIN GFCE-RELATED"/>
    <property type="match status" value="1"/>
</dbReference>
<evidence type="ECO:0000256" key="1">
    <source>
        <dbReference type="ARBA" id="ARBA00022729"/>
    </source>
</evidence>
<name>A0A1I4SCU1_9FLAO</name>
<dbReference type="AlphaFoldDB" id="A0A1I4SCU1"/>
<accession>A0A1I4SCU1</accession>
<keyword evidence="2" id="KW-0472">Membrane</keyword>
<dbReference type="InterPro" id="IPR003715">
    <property type="entry name" value="Poly_export_N"/>
</dbReference>
<dbReference type="PANTHER" id="PTHR33619">
    <property type="entry name" value="POLYSACCHARIDE EXPORT PROTEIN GFCE-RELATED"/>
    <property type="match status" value="1"/>
</dbReference>
<organism evidence="4 5">
    <name type="scientific">Flavobacterium succinicans</name>
    <dbReference type="NCBI Taxonomy" id="29536"/>
    <lineage>
        <taxon>Bacteria</taxon>
        <taxon>Pseudomonadati</taxon>
        <taxon>Bacteroidota</taxon>
        <taxon>Flavobacteriia</taxon>
        <taxon>Flavobacteriales</taxon>
        <taxon>Flavobacteriaceae</taxon>
        <taxon>Flavobacterium</taxon>
    </lineage>
</organism>
<protein>
    <submittedName>
        <fullName evidence="4">Protein involved in gliding motility EpsA</fullName>
    </submittedName>
</protein>